<organism evidence="2 3">
    <name type="scientific">Sulfidibacter corallicola</name>
    <dbReference type="NCBI Taxonomy" id="2818388"/>
    <lineage>
        <taxon>Bacteria</taxon>
        <taxon>Pseudomonadati</taxon>
        <taxon>Acidobacteriota</taxon>
        <taxon>Holophagae</taxon>
        <taxon>Acanthopleuribacterales</taxon>
        <taxon>Acanthopleuribacteraceae</taxon>
        <taxon>Sulfidibacter</taxon>
    </lineage>
</organism>
<name>A0A8A4TSE5_SULCO</name>
<evidence type="ECO:0000313" key="2">
    <source>
        <dbReference type="EMBL" id="QTD52886.1"/>
    </source>
</evidence>
<keyword evidence="1" id="KW-0732">Signal</keyword>
<feature type="chain" id="PRO_5035239949" evidence="1">
    <location>
        <begin position="21"/>
        <end position="127"/>
    </location>
</feature>
<feature type="signal peptide" evidence="1">
    <location>
        <begin position="1"/>
        <end position="20"/>
    </location>
</feature>
<evidence type="ECO:0000313" key="3">
    <source>
        <dbReference type="Proteomes" id="UP000663929"/>
    </source>
</evidence>
<keyword evidence="3" id="KW-1185">Reference proteome</keyword>
<dbReference type="RefSeq" id="WP_237382984.1">
    <property type="nucleotide sequence ID" value="NZ_CP071793.1"/>
</dbReference>
<evidence type="ECO:0000256" key="1">
    <source>
        <dbReference type="SAM" id="SignalP"/>
    </source>
</evidence>
<protein>
    <submittedName>
        <fullName evidence="2">Uncharacterized protein</fullName>
    </submittedName>
</protein>
<accession>A0A8A4TSE5</accession>
<gene>
    <name evidence="2" type="ORF">J3U87_10445</name>
</gene>
<dbReference type="KEGG" id="scor:J3U87_10445"/>
<sequence>MKIFRVLFLMLFLGSTMAMGNEICEAINDLANDWNEVANFIDEAGDDEDFTAVELRAFERYIEELAEDTYWLADALIDLGDRRETNLGTTLRKTMVRLADGGSTNRMVNDLDSLVDTLDKVTDYCDE</sequence>
<reference evidence="2" key="1">
    <citation type="submission" date="2021-03" db="EMBL/GenBank/DDBJ databases">
        <title>Acanthopleuribacteraceae sp. M133.</title>
        <authorList>
            <person name="Wang G."/>
        </authorList>
    </citation>
    <scope>NUCLEOTIDE SEQUENCE</scope>
    <source>
        <strain evidence="2">M133</strain>
    </source>
</reference>
<dbReference type="AlphaFoldDB" id="A0A8A4TSE5"/>
<proteinExistence type="predicted"/>
<dbReference type="Proteomes" id="UP000663929">
    <property type="component" value="Chromosome"/>
</dbReference>
<dbReference type="EMBL" id="CP071793">
    <property type="protein sequence ID" value="QTD52886.1"/>
    <property type="molecule type" value="Genomic_DNA"/>
</dbReference>